<evidence type="ECO:0000313" key="7">
    <source>
        <dbReference type="Proteomes" id="UP000799770"/>
    </source>
</evidence>
<feature type="compositionally biased region" description="Basic and acidic residues" evidence="5">
    <location>
        <begin position="74"/>
        <end position="92"/>
    </location>
</feature>
<dbReference type="AlphaFoldDB" id="A0A6A5ZUC6"/>
<evidence type="ECO:0000256" key="3">
    <source>
        <dbReference type="ARBA" id="ARBA00023054"/>
    </source>
</evidence>
<dbReference type="GO" id="GO:0005768">
    <property type="term" value="C:endosome"/>
    <property type="evidence" value="ECO:0007669"/>
    <property type="project" value="TreeGrafter"/>
</dbReference>
<dbReference type="Pfam" id="PF10186">
    <property type="entry name" value="ATG14"/>
    <property type="match status" value="1"/>
</dbReference>
<comment type="similarity">
    <text evidence="1">Belongs to the ATG14 family.</text>
</comment>
<evidence type="ECO:0000256" key="1">
    <source>
        <dbReference type="ARBA" id="ARBA00009574"/>
    </source>
</evidence>
<evidence type="ECO:0000256" key="4">
    <source>
        <dbReference type="SAM" id="Coils"/>
    </source>
</evidence>
<dbReference type="OrthoDB" id="72772at2759"/>
<organism evidence="6 7">
    <name type="scientific">Lophiotrema nucula</name>
    <dbReference type="NCBI Taxonomy" id="690887"/>
    <lineage>
        <taxon>Eukaryota</taxon>
        <taxon>Fungi</taxon>
        <taxon>Dikarya</taxon>
        <taxon>Ascomycota</taxon>
        <taxon>Pezizomycotina</taxon>
        <taxon>Dothideomycetes</taxon>
        <taxon>Pleosporomycetidae</taxon>
        <taxon>Pleosporales</taxon>
        <taxon>Lophiotremataceae</taxon>
        <taxon>Lophiotrema</taxon>
    </lineage>
</organism>
<dbReference type="GO" id="GO:0035493">
    <property type="term" value="P:SNARE complex assembly"/>
    <property type="evidence" value="ECO:0007669"/>
    <property type="project" value="TreeGrafter"/>
</dbReference>
<feature type="region of interest" description="Disordered" evidence="5">
    <location>
        <begin position="589"/>
        <end position="615"/>
    </location>
</feature>
<sequence length="652" mass="72062">MAGDEQVAVADQGESLPPPRERPWLLPYNRKLRHLQGITIRNLALTHTPSRQRGKTIDDGGIPSSLKSPTKALALRESRGLAHSRSSSDLKAGDSVGKGSNGSNGDVQQPSSPTKARRPAGRKGLRRRSTMEWSGATPLARQKKLEDITGDRMADTFFSLHVADQDDPIYVSEVVERAMNPNFRFFDLNSCGPSVTRLDKLTVKVWAKNQHTSGWQYLIEFTMQLRALQFIGKTLGKFRHPLPPNCTLFHMTDGIYTSFTDLPVGEKVFSDALAPPKQHPDGRILPTSSYDALMRLSTLDDCIQDAIATRDRLADEIESILQDNHNGISTIEQVPEAQEQLKTVESAVAAEKRRVQSARRRRDELKTSLAFRKQKMQEGAELQTQLDRDLVTERATHKTLQEVTEQLQEDVRGQRRRVCEDLQKVFPIEPVPGKSLLFTIRGLMLPNTEFDDAKPEVTSAALGYVAHIVSMLSPYLSVILPYPITVNGSTSTIDDPLALNATKGPALRTYPLFMKGVVAYRFEYGVFLINKNIEILLNSLGLKPVDIRHTLPNLKYLLFVATAGKGELPGRKAGGIRGLLRHDGLLSRKGSMDSTATASSTGAPELKGDLVDTSNGKLRADTTKANGHIGFAKQSLQKQKGVMHSSRLRDVG</sequence>
<proteinExistence type="inferred from homology"/>
<feature type="region of interest" description="Disordered" evidence="5">
    <location>
        <begin position="44"/>
        <end position="138"/>
    </location>
</feature>
<feature type="compositionally biased region" description="Basic residues" evidence="5">
    <location>
        <begin position="115"/>
        <end position="128"/>
    </location>
</feature>
<keyword evidence="3 4" id="KW-0175">Coiled coil</keyword>
<keyword evidence="7" id="KW-1185">Reference proteome</keyword>
<dbReference type="EMBL" id="ML977310">
    <property type="protein sequence ID" value="KAF2122584.1"/>
    <property type="molecule type" value="Genomic_DNA"/>
</dbReference>
<name>A0A6A5ZUC6_9PLEO</name>
<accession>A0A6A5ZUC6</accession>
<dbReference type="GO" id="GO:0000323">
    <property type="term" value="C:lytic vacuole"/>
    <property type="evidence" value="ECO:0007669"/>
    <property type="project" value="TreeGrafter"/>
</dbReference>
<protein>
    <recommendedName>
        <fullName evidence="2">Autophagy-related protein 14</fullName>
    </recommendedName>
</protein>
<reference evidence="6" key="1">
    <citation type="journal article" date="2020" name="Stud. Mycol.">
        <title>101 Dothideomycetes genomes: a test case for predicting lifestyles and emergence of pathogens.</title>
        <authorList>
            <person name="Haridas S."/>
            <person name="Albert R."/>
            <person name="Binder M."/>
            <person name="Bloem J."/>
            <person name="Labutti K."/>
            <person name="Salamov A."/>
            <person name="Andreopoulos B."/>
            <person name="Baker S."/>
            <person name="Barry K."/>
            <person name="Bills G."/>
            <person name="Bluhm B."/>
            <person name="Cannon C."/>
            <person name="Castanera R."/>
            <person name="Culley D."/>
            <person name="Daum C."/>
            <person name="Ezra D."/>
            <person name="Gonzalez J."/>
            <person name="Henrissat B."/>
            <person name="Kuo A."/>
            <person name="Liang C."/>
            <person name="Lipzen A."/>
            <person name="Lutzoni F."/>
            <person name="Magnuson J."/>
            <person name="Mondo S."/>
            <person name="Nolan M."/>
            <person name="Ohm R."/>
            <person name="Pangilinan J."/>
            <person name="Park H.-J."/>
            <person name="Ramirez L."/>
            <person name="Alfaro M."/>
            <person name="Sun H."/>
            <person name="Tritt A."/>
            <person name="Yoshinaga Y."/>
            <person name="Zwiers L.-H."/>
            <person name="Turgeon B."/>
            <person name="Goodwin S."/>
            <person name="Spatafora J."/>
            <person name="Crous P."/>
            <person name="Grigoriev I."/>
        </authorList>
    </citation>
    <scope>NUCLEOTIDE SEQUENCE</scope>
    <source>
        <strain evidence="6">CBS 627.86</strain>
    </source>
</reference>
<feature type="coiled-coil region" evidence="4">
    <location>
        <begin position="303"/>
        <end position="368"/>
    </location>
</feature>
<gene>
    <name evidence="6" type="ORF">BDV96DRAFT_535672</name>
</gene>
<feature type="compositionally biased region" description="Polar residues" evidence="5">
    <location>
        <begin position="101"/>
        <end position="114"/>
    </location>
</feature>
<dbReference type="InterPro" id="IPR018791">
    <property type="entry name" value="UV_resistance/autophagy_Atg14"/>
</dbReference>
<evidence type="ECO:0000256" key="2">
    <source>
        <dbReference type="ARBA" id="ARBA00013807"/>
    </source>
</evidence>
<evidence type="ECO:0000256" key="5">
    <source>
        <dbReference type="SAM" id="MobiDB-lite"/>
    </source>
</evidence>
<dbReference type="GO" id="GO:0000149">
    <property type="term" value="F:SNARE binding"/>
    <property type="evidence" value="ECO:0007669"/>
    <property type="project" value="TreeGrafter"/>
</dbReference>
<dbReference type="PANTHER" id="PTHR15157:SF5">
    <property type="entry name" value="UV RADIATION RESISTANCE-ASSOCIATED GENE PROTEIN"/>
    <property type="match status" value="1"/>
</dbReference>
<dbReference type="Proteomes" id="UP000799770">
    <property type="component" value="Unassembled WGS sequence"/>
</dbReference>
<feature type="region of interest" description="Disordered" evidence="5">
    <location>
        <begin position="1"/>
        <end position="24"/>
    </location>
</feature>
<evidence type="ECO:0000313" key="6">
    <source>
        <dbReference type="EMBL" id="KAF2122584.1"/>
    </source>
</evidence>
<dbReference type="PANTHER" id="PTHR15157">
    <property type="entry name" value="UV RADIATION RESISTANCE-ASSOCIATED GENE PROTEIN"/>
    <property type="match status" value="1"/>
</dbReference>
<dbReference type="GO" id="GO:0032991">
    <property type="term" value="C:protein-containing complex"/>
    <property type="evidence" value="ECO:0007669"/>
    <property type="project" value="UniProtKB-ARBA"/>
</dbReference>
<feature type="compositionally biased region" description="Polar residues" evidence="5">
    <location>
        <begin position="592"/>
        <end position="602"/>
    </location>
</feature>